<dbReference type="SUPFAM" id="SSF50952">
    <property type="entry name" value="Soluble quinoprotein glucose dehydrogenase"/>
    <property type="match status" value="1"/>
</dbReference>
<sequence length="406" mass="44856">MKRKIILFAVVLLMSSAFFVYLNNLQKGETASGTQIGITLKVVLIAKGLQSPVEMAVPKDGSGRMFIVEQLGRVRIIQNGKLLVAAFLDLQDKIVPMNDRYSERGLLGIAFHPDFKSNKKFYVYYSSPSGHSGSNHKSVIAEYKESVGNPNLAESSGRIVFEIEEPEANHNGGHMAFGHDGYLYVGLGDGGGAGDEHGELGNGQNLQTLLGKIIRIDVNTSIGYNVPADNPFIGKNARPEIWAYGLRNPWKFSFDRVNGRLFCADVGQDKYEEVDLIEKGKNYGWRIMEGLHCYNPSNNCNQSGLTKPIYEYDHQTGISIIGGYVYRGKAIPDLMGKYIFGDWTGPVFALEKEAGIYTVTQLSLMGKPKDTRILSFGEDEIGELYLLTSDDTQPLSAKGAVYKIIR</sequence>
<dbReference type="InterPro" id="IPR011042">
    <property type="entry name" value="6-blade_b-propeller_TolB-like"/>
</dbReference>
<proteinExistence type="predicted"/>
<dbReference type="Pfam" id="PF07995">
    <property type="entry name" value="GSDH"/>
    <property type="match status" value="1"/>
</dbReference>
<evidence type="ECO:0000313" key="3">
    <source>
        <dbReference type="Proteomes" id="UP000315971"/>
    </source>
</evidence>
<feature type="domain" description="Glucose/Sorbosone dehydrogenase" evidence="1">
    <location>
        <begin position="49"/>
        <end position="393"/>
    </location>
</feature>
<evidence type="ECO:0000259" key="1">
    <source>
        <dbReference type="Pfam" id="PF07995"/>
    </source>
</evidence>
<dbReference type="EMBL" id="FXSZ01000004">
    <property type="protein sequence ID" value="SMO60279.1"/>
    <property type="molecule type" value="Genomic_DNA"/>
</dbReference>
<name>A0A521CLF3_9SPHI</name>
<evidence type="ECO:0000313" key="2">
    <source>
        <dbReference type="EMBL" id="SMO60279.1"/>
    </source>
</evidence>
<dbReference type="Gene3D" id="2.120.10.30">
    <property type="entry name" value="TolB, C-terminal domain"/>
    <property type="match status" value="1"/>
</dbReference>
<gene>
    <name evidence="2" type="ORF">SAMN06265350_104185</name>
</gene>
<organism evidence="2 3">
    <name type="scientific">Solitalea koreensis</name>
    <dbReference type="NCBI Taxonomy" id="543615"/>
    <lineage>
        <taxon>Bacteria</taxon>
        <taxon>Pseudomonadati</taxon>
        <taxon>Bacteroidota</taxon>
        <taxon>Sphingobacteriia</taxon>
        <taxon>Sphingobacteriales</taxon>
        <taxon>Sphingobacteriaceae</taxon>
        <taxon>Solitalea</taxon>
    </lineage>
</organism>
<reference evidence="2 3" key="1">
    <citation type="submission" date="2017-05" db="EMBL/GenBank/DDBJ databases">
        <authorList>
            <person name="Varghese N."/>
            <person name="Submissions S."/>
        </authorList>
    </citation>
    <scope>NUCLEOTIDE SEQUENCE [LARGE SCALE GENOMIC DNA]</scope>
    <source>
        <strain evidence="2 3">DSM 21342</strain>
    </source>
</reference>
<dbReference type="PANTHER" id="PTHR19328:SF75">
    <property type="entry name" value="ALDOSE SUGAR DEHYDROGENASE YLII"/>
    <property type="match status" value="1"/>
</dbReference>
<protein>
    <submittedName>
        <fullName evidence="2">Glucose/arabinose dehydrogenase, beta-propeller fold</fullName>
    </submittedName>
</protein>
<dbReference type="InterPro" id="IPR012938">
    <property type="entry name" value="Glc/Sorbosone_DH"/>
</dbReference>
<dbReference type="Proteomes" id="UP000315971">
    <property type="component" value="Unassembled WGS sequence"/>
</dbReference>
<dbReference type="InterPro" id="IPR011041">
    <property type="entry name" value="Quinoprot_gluc/sorb_DH_b-prop"/>
</dbReference>
<dbReference type="RefSeq" id="WP_246085448.1">
    <property type="nucleotide sequence ID" value="NZ_FXSZ01000004.1"/>
</dbReference>
<keyword evidence="3" id="KW-1185">Reference proteome</keyword>
<accession>A0A521CLF3</accession>
<dbReference type="AlphaFoldDB" id="A0A521CLF3"/>
<dbReference type="PANTHER" id="PTHR19328">
    <property type="entry name" value="HEDGEHOG-INTERACTING PROTEIN"/>
    <property type="match status" value="1"/>
</dbReference>